<evidence type="ECO:0008006" key="4">
    <source>
        <dbReference type="Google" id="ProtNLM"/>
    </source>
</evidence>
<sequence>MGSYYSPHCDENQSPSEAIPHESHSRRQNRYLARYHGRSLANRRRCSTRPEVGVACVLTGHALKDPNVTVNYHKDRLGEFSNAPVEVPNDLAEIIKLIR</sequence>
<dbReference type="AlphaFoldDB" id="A0AAW6U4Q7"/>
<accession>A0AAW6U4Q7</accession>
<comment type="caution">
    <text evidence="2">The sequence shown here is derived from an EMBL/GenBank/DDBJ whole genome shotgun (WGS) entry which is preliminary data.</text>
</comment>
<dbReference type="EMBL" id="JASCXX010000023">
    <property type="protein sequence ID" value="MDI6450654.1"/>
    <property type="molecule type" value="Genomic_DNA"/>
</dbReference>
<dbReference type="RefSeq" id="WP_349246065.1">
    <property type="nucleotide sequence ID" value="NZ_JASCXX010000023.1"/>
</dbReference>
<dbReference type="Proteomes" id="UP001431776">
    <property type="component" value="Unassembled WGS sequence"/>
</dbReference>
<evidence type="ECO:0000313" key="2">
    <source>
        <dbReference type="EMBL" id="MDI6450654.1"/>
    </source>
</evidence>
<protein>
    <recommendedName>
        <fullName evidence="4">Threonine synthase</fullName>
    </recommendedName>
</protein>
<feature type="region of interest" description="Disordered" evidence="1">
    <location>
        <begin position="1"/>
        <end position="28"/>
    </location>
</feature>
<dbReference type="Gene3D" id="3.40.50.1100">
    <property type="match status" value="1"/>
</dbReference>
<organism evidence="2 3">
    <name type="scientific">Anaerobaca lacustris</name>
    <dbReference type="NCBI Taxonomy" id="3044600"/>
    <lineage>
        <taxon>Bacteria</taxon>
        <taxon>Pseudomonadati</taxon>
        <taxon>Planctomycetota</taxon>
        <taxon>Phycisphaerae</taxon>
        <taxon>Sedimentisphaerales</taxon>
        <taxon>Anaerobacaceae</taxon>
        <taxon>Anaerobaca</taxon>
    </lineage>
</organism>
<evidence type="ECO:0000256" key="1">
    <source>
        <dbReference type="SAM" id="MobiDB-lite"/>
    </source>
</evidence>
<evidence type="ECO:0000313" key="3">
    <source>
        <dbReference type="Proteomes" id="UP001431776"/>
    </source>
</evidence>
<proteinExistence type="predicted"/>
<dbReference type="InterPro" id="IPR036052">
    <property type="entry name" value="TrpB-like_PALP_sf"/>
</dbReference>
<gene>
    <name evidence="2" type="ORF">QJ522_16470</name>
</gene>
<name>A0AAW6U4Q7_9BACT</name>
<reference evidence="2" key="1">
    <citation type="submission" date="2023-05" db="EMBL/GenBank/DDBJ databases">
        <title>Anaerotaeda fermentans gen. nov., sp. nov., a novel anaerobic planctomycete of the new family within the order Sedimentisphaerales isolated from Taman Peninsula, Russia.</title>
        <authorList>
            <person name="Khomyakova M.A."/>
            <person name="Merkel A.Y."/>
            <person name="Slobodkin A.I."/>
        </authorList>
    </citation>
    <scope>NUCLEOTIDE SEQUENCE</scope>
    <source>
        <strain evidence="2">M17dextr</strain>
    </source>
</reference>
<keyword evidence="3" id="KW-1185">Reference proteome</keyword>